<sequence length="92" mass="10508">MQGLKLDNNQLLACDPQKAQVLWFSKPDAGERRLLLERFNLDEHAVASALDPDEISRIEFHPDALFVIWKRPENYSGKDSFSFDVSSFGVLL</sequence>
<evidence type="ECO:0000313" key="1">
    <source>
        <dbReference type="EMBL" id="RMS83898.1"/>
    </source>
</evidence>
<dbReference type="Gene3D" id="3.30.460.20">
    <property type="entry name" value="CorA soluble domain-like"/>
    <property type="match status" value="1"/>
</dbReference>
<dbReference type="SUPFAM" id="SSF143865">
    <property type="entry name" value="CorA soluble domain-like"/>
    <property type="match status" value="1"/>
</dbReference>
<dbReference type="InterPro" id="IPR045861">
    <property type="entry name" value="CorA_cytoplasmic_dom"/>
</dbReference>
<protein>
    <submittedName>
        <fullName evidence="1">CorA/ZntB family divalent cation transporter</fullName>
    </submittedName>
</protein>
<reference evidence="1 2" key="1">
    <citation type="submission" date="2018-08" db="EMBL/GenBank/DDBJ databases">
        <title>Recombination of ecologically and evolutionarily significant loci maintains genetic cohesion in the Pseudomonas syringae species complex.</title>
        <authorList>
            <person name="Dillon M."/>
            <person name="Thakur S."/>
            <person name="Almeida R.N.D."/>
            <person name="Weir B.S."/>
            <person name="Guttman D.S."/>
        </authorList>
    </citation>
    <scope>NUCLEOTIDE SEQUENCE [LARGE SCALE GENOMIC DNA]</scope>
    <source>
        <strain evidence="1 2">ICMP 13927</strain>
    </source>
</reference>
<comment type="caution">
    <text evidence="1">The sequence shown here is derived from an EMBL/GenBank/DDBJ whole genome shotgun (WGS) entry which is preliminary data.</text>
</comment>
<feature type="non-terminal residue" evidence="1">
    <location>
        <position position="92"/>
    </location>
</feature>
<dbReference type="EMBL" id="RBSV01000148">
    <property type="protein sequence ID" value="RMS83898.1"/>
    <property type="molecule type" value="Genomic_DNA"/>
</dbReference>
<accession>A0A3M5GC32</accession>
<dbReference type="Proteomes" id="UP000268887">
    <property type="component" value="Unassembled WGS sequence"/>
</dbReference>
<proteinExistence type="predicted"/>
<organism evidence="1 2">
    <name type="scientific">Pseudomonas savastanoi</name>
    <name type="common">Pseudomonas syringae pv. savastanoi</name>
    <dbReference type="NCBI Taxonomy" id="29438"/>
    <lineage>
        <taxon>Bacteria</taxon>
        <taxon>Pseudomonadati</taxon>
        <taxon>Pseudomonadota</taxon>
        <taxon>Gammaproteobacteria</taxon>
        <taxon>Pseudomonadales</taxon>
        <taxon>Pseudomonadaceae</taxon>
        <taxon>Pseudomonas</taxon>
    </lineage>
</organism>
<gene>
    <name evidence="1" type="ORF">ALP60_04396</name>
</gene>
<dbReference type="AlphaFoldDB" id="A0A3M5GC32"/>
<name>A0A3M5GC32_PSESS</name>
<evidence type="ECO:0000313" key="2">
    <source>
        <dbReference type="Proteomes" id="UP000268887"/>
    </source>
</evidence>